<evidence type="ECO:0000256" key="6">
    <source>
        <dbReference type="ARBA" id="ARBA00047475"/>
    </source>
</evidence>
<evidence type="ECO:0000256" key="1">
    <source>
        <dbReference type="ARBA" id="ARBA00009995"/>
    </source>
</evidence>
<evidence type="ECO:0000256" key="7">
    <source>
        <dbReference type="SAM" id="Phobius"/>
    </source>
</evidence>
<comment type="catalytic activity">
    <reaction evidence="6">
        <text>glucuronate acceptor + UDP-alpha-D-glucuronate = acceptor beta-D-glucuronoside + UDP + H(+)</text>
        <dbReference type="Rhea" id="RHEA:21032"/>
        <dbReference type="ChEBI" id="CHEBI:15378"/>
        <dbReference type="ChEBI" id="CHEBI:58052"/>
        <dbReference type="ChEBI" id="CHEBI:58223"/>
        <dbReference type="ChEBI" id="CHEBI:132367"/>
        <dbReference type="ChEBI" id="CHEBI:132368"/>
        <dbReference type="EC" id="2.4.1.17"/>
    </reaction>
</comment>
<reference evidence="8 9" key="1">
    <citation type="submission" date="2019-10" db="EMBL/GenBank/DDBJ databases">
        <title>Assembly and Annotation for the nematode Trichostrongylus colubriformis.</title>
        <authorList>
            <person name="Martin J."/>
        </authorList>
    </citation>
    <scope>NUCLEOTIDE SEQUENCE [LARGE SCALE GENOMIC DNA]</scope>
    <source>
        <strain evidence="8">G859</strain>
        <tissue evidence="8">Whole worm</tissue>
    </source>
</reference>
<evidence type="ECO:0000256" key="5">
    <source>
        <dbReference type="ARBA" id="ARBA00022729"/>
    </source>
</evidence>
<comment type="similarity">
    <text evidence="1">Belongs to the UDP-glycosyltransferase family.</text>
</comment>
<keyword evidence="5" id="KW-0732">Signal</keyword>
<comment type="caution">
    <text evidence="8">The sequence shown here is derived from an EMBL/GenBank/DDBJ whole genome shotgun (WGS) entry which is preliminary data.</text>
</comment>
<dbReference type="EMBL" id="WIXE01004298">
    <property type="protein sequence ID" value="KAK5983174.1"/>
    <property type="molecule type" value="Genomic_DNA"/>
</dbReference>
<dbReference type="EC" id="2.4.1.17" evidence="2"/>
<gene>
    <name evidence="8" type="ORF">GCK32_003089</name>
</gene>
<keyword evidence="9" id="KW-1185">Reference proteome</keyword>
<dbReference type="InterPro" id="IPR050271">
    <property type="entry name" value="UDP-glycosyltransferase"/>
</dbReference>
<keyword evidence="7" id="KW-1133">Transmembrane helix</keyword>
<proteinExistence type="inferred from homology"/>
<name>A0AAN8IQL8_TRICO</name>
<dbReference type="CDD" id="cd03784">
    <property type="entry name" value="GT1_Gtf-like"/>
    <property type="match status" value="1"/>
</dbReference>
<feature type="transmembrane region" description="Helical" evidence="7">
    <location>
        <begin position="540"/>
        <end position="562"/>
    </location>
</feature>
<dbReference type="SUPFAM" id="SSF53756">
    <property type="entry name" value="UDP-Glycosyltransferase/glycogen phosphorylase"/>
    <property type="match status" value="4"/>
</dbReference>
<evidence type="ECO:0000256" key="4">
    <source>
        <dbReference type="ARBA" id="ARBA00022679"/>
    </source>
</evidence>
<evidence type="ECO:0000256" key="3">
    <source>
        <dbReference type="ARBA" id="ARBA00022676"/>
    </source>
</evidence>
<dbReference type="InterPro" id="IPR002213">
    <property type="entry name" value="UDP_glucos_trans"/>
</dbReference>
<dbReference type="Gene3D" id="3.40.50.2000">
    <property type="entry name" value="Glycogen Phosphorylase B"/>
    <property type="match status" value="1"/>
</dbReference>
<dbReference type="PANTHER" id="PTHR48043">
    <property type="entry name" value="EG:EG0003.4 PROTEIN-RELATED"/>
    <property type="match status" value="1"/>
</dbReference>
<keyword evidence="7" id="KW-0472">Membrane</keyword>
<feature type="transmembrane region" description="Helical" evidence="7">
    <location>
        <begin position="477"/>
        <end position="500"/>
    </location>
</feature>
<evidence type="ECO:0000256" key="2">
    <source>
        <dbReference type="ARBA" id="ARBA00012544"/>
    </source>
</evidence>
<protein>
    <recommendedName>
        <fullName evidence="2">glucuronosyltransferase</fullName>
        <ecNumber evidence="2">2.4.1.17</ecNumber>
    </recommendedName>
</protein>
<sequence>MNKVFLLQTVLHPVVNADHVHEVSKKSKRLLVDMPESLSKKFDIREVGVWNLASKSFMDQLKMVVFASKLQQESCEYLVGDNRTMNLLRDEHFDVGISELFALCGFGLFELINIPHIIGASAFGVLDSMNEFVEVPVMPSFMPAIILYAKTVTSAKLIESVHSILEDDKYRRRAERLSSLITRKPFRLKERLLSTVEFSAMHGKIEELNVYSYRMGVIQYFCLDELMQSLLILNVLFDIAFTLKILIYSAPLGFSHIQFMGTIADILHDAGHDVTVLHPVIEAGFVHAVSKKAKRLLVDMPETLSKKFDKKEMGLWNLASKSIMGRLEMAIFFSNLQQESCEYLVGDNKTMSLLRDEHFDVGISEVFALCGFGLFELINIPHMIGASAVGVVDSMNEFVEVPIMPSFMPYTFISANFIKSVQSILEDERYRHSAQRLSSLMNRKPFKLKERLLSTVEFSAMHGKIAELNVYSYRMGAIQYFCLDVILVAFSLVALSFYAVAYNSAPSRCLCRSCTRSFEEVKTGRMLSLFRLRPHDLRELMRFLLILNVLFDIAFTLKILIYSAPLGLSHMRFMGTIADILHDAGHDVTVLHPVVYADLVHEVSKMSKRLLVDMPEFVSKKFDIKEMGLWNLASKSIMGRLEMAIFFSNLQRESCEYLVGSNKTISLLRDEHFDVGISEVITPCGFGLFELINIPHMIGASNTGVIDSMNEFVDVPIMPSFMPAVVLYTESFTSANFVESVHSILEDSKYRRRAERLSSLMNSKPFKLKERLLSTVEFSAMHGKIEELDVYSYRMGAIQYFCLDTVLHPVWEQQHPSAVSKLAKKVLFPLPAELSEDLYPQNLWLWESRSSSIVDTLKLLSAHTELQLRTCDLLLGDNGTMQMLANKHFDAGITEMLGLCGFAIFSKIGIGHMIGASAWGLVDSVGEYYQVPKFPSIVPSFLLPYNDRMNFVQRTINFIAVAIADLVAFEIRRKYMVNTFIPSELNLFNHHGVVSIEEYYEKRVNYLLSNSDEFLEFQRPLSPKIIHIGGITLHGNAPLSEKLQQILEQSKKGVVYISFGSSTSTRKMPKHIREAIIETVRAYENYDFIWKIDEDDIITSVKNLHTFSWVSQPALIAHPNLRCFVSHAGTNSVLELTTIGKPSILVPIFGDQFRFEPSLKRNAKLVEAKNTTIVIAKEEFTRDTFAAALQRVLSDNSFSKRAQRLASLMVNKPFPIRDRLLSVVNFTIQHGRIYDLDIYSKELTTMQYHSVDVVAFLVTCFLSIATAWFYVCRCLCRKMPRLKIKKL</sequence>
<evidence type="ECO:0000313" key="9">
    <source>
        <dbReference type="Proteomes" id="UP001331761"/>
    </source>
</evidence>
<accession>A0AAN8IQL8</accession>
<dbReference type="Pfam" id="PF00201">
    <property type="entry name" value="UDPGT"/>
    <property type="match status" value="4"/>
</dbReference>
<dbReference type="Proteomes" id="UP001331761">
    <property type="component" value="Unassembled WGS sequence"/>
</dbReference>
<dbReference type="PANTHER" id="PTHR48043:SF109">
    <property type="entry name" value="UDP-GLUCURONOSYLTRANSFERASE UGT-50-RELATED"/>
    <property type="match status" value="1"/>
</dbReference>
<dbReference type="GO" id="GO:0015020">
    <property type="term" value="F:glucuronosyltransferase activity"/>
    <property type="evidence" value="ECO:0007669"/>
    <property type="project" value="UniProtKB-EC"/>
</dbReference>
<keyword evidence="4" id="KW-0808">Transferase</keyword>
<dbReference type="FunFam" id="3.40.50.2000:FF:000021">
    <property type="entry name" value="UDP-glucuronosyltransferase"/>
    <property type="match status" value="1"/>
</dbReference>
<keyword evidence="7" id="KW-0812">Transmembrane</keyword>
<keyword evidence="3" id="KW-0328">Glycosyltransferase</keyword>
<feature type="transmembrane region" description="Helical" evidence="7">
    <location>
        <begin position="1253"/>
        <end position="1276"/>
    </location>
</feature>
<organism evidence="8 9">
    <name type="scientific">Trichostrongylus colubriformis</name>
    <name type="common">Black scour worm</name>
    <dbReference type="NCBI Taxonomy" id="6319"/>
    <lineage>
        <taxon>Eukaryota</taxon>
        <taxon>Metazoa</taxon>
        <taxon>Ecdysozoa</taxon>
        <taxon>Nematoda</taxon>
        <taxon>Chromadorea</taxon>
        <taxon>Rhabditida</taxon>
        <taxon>Rhabditina</taxon>
        <taxon>Rhabditomorpha</taxon>
        <taxon>Strongyloidea</taxon>
        <taxon>Trichostrongylidae</taxon>
        <taxon>Trichostrongylus</taxon>
    </lineage>
</organism>
<evidence type="ECO:0000313" key="8">
    <source>
        <dbReference type="EMBL" id="KAK5983174.1"/>
    </source>
</evidence>